<dbReference type="SMR" id="A0A5F7ZPK0"/>
<reference evidence="8" key="4">
    <citation type="submission" date="2025-09" db="UniProtKB">
        <authorList>
            <consortium name="Ensembl"/>
        </authorList>
    </citation>
    <scope>IDENTIFICATION</scope>
    <source>
        <strain evidence="8">17573</strain>
    </source>
</reference>
<protein>
    <recommendedName>
        <fullName evidence="10">Core shell protein Gag P30 domain-containing protein</fullName>
    </recommendedName>
</protein>
<comment type="subcellular location">
    <subcellularLocation>
        <location evidence="1">Host cell membrane</location>
    </subcellularLocation>
</comment>
<dbReference type="Proteomes" id="UP000006718">
    <property type="component" value="Chromosome 5"/>
</dbReference>
<evidence type="ECO:0000256" key="5">
    <source>
        <dbReference type="SAM" id="MobiDB-lite"/>
    </source>
</evidence>
<keyword evidence="2" id="KW-1032">Host cell membrane</keyword>
<reference evidence="8" key="3">
    <citation type="submission" date="2025-08" db="UniProtKB">
        <authorList>
            <consortium name="Ensembl"/>
        </authorList>
    </citation>
    <scope>IDENTIFICATION</scope>
    <source>
        <strain evidence="8">17573</strain>
    </source>
</reference>
<accession>A0A5F7ZPK0</accession>
<dbReference type="Gene3D" id="1.10.150.180">
    <property type="entry name" value="Gamma-retroviral matrix domain"/>
    <property type="match status" value="1"/>
</dbReference>
<evidence type="ECO:0008006" key="10">
    <source>
        <dbReference type="Google" id="ProtNLM"/>
    </source>
</evidence>
<keyword evidence="3" id="KW-1043">Host membrane</keyword>
<dbReference type="Ensembl" id="ENSMMUT00000083204.1">
    <property type="protein sequence ID" value="ENSMMUP00000067550.1"/>
    <property type="gene ID" value="ENSMMUG00000063428.1"/>
</dbReference>
<dbReference type="Bgee" id="ENSMMUG00000063428">
    <property type="expression patterns" value="Expressed in cerebellar cortex and 4 other cell types or tissues"/>
</dbReference>
<feature type="compositionally biased region" description="Pro residues" evidence="5">
    <location>
        <begin position="154"/>
        <end position="163"/>
    </location>
</feature>
<dbReference type="InterPro" id="IPR050462">
    <property type="entry name" value="Retroviral_Gag-Pol_poly"/>
</dbReference>
<dbReference type="InterPro" id="IPR010999">
    <property type="entry name" value="Retrovr_matrix"/>
</dbReference>
<evidence type="ECO:0000259" key="6">
    <source>
        <dbReference type="Pfam" id="PF01140"/>
    </source>
</evidence>
<feature type="compositionally biased region" description="Basic and acidic residues" evidence="5">
    <location>
        <begin position="164"/>
        <end position="180"/>
    </location>
</feature>
<dbReference type="InterPro" id="IPR036946">
    <property type="entry name" value="G_retro_matrix_sf"/>
</dbReference>
<keyword evidence="9" id="KW-1185">Reference proteome</keyword>
<evidence type="ECO:0000256" key="1">
    <source>
        <dbReference type="ARBA" id="ARBA00004165"/>
    </source>
</evidence>
<dbReference type="Pfam" id="PF02093">
    <property type="entry name" value="Gag_p30"/>
    <property type="match status" value="1"/>
</dbReference>
<name>A0A5F7ZPK0_MACMU</name>
<organism evidence="8 9">
    <name type="scientific">Macaca mulatta</name>
    <name type="common">Rhesus macaque</name>
    <dbReference type="NCBI Taxonomy" id="9544"/>
    <lineage>
        <taxon>Eukaryota</taxon>
        <taxon>Metazoa</taxon>
        <taxon>Chordata</taxon>
        <taxon>Craniata</taxon>
        <taxon>Vertebrata</taxon>
        <taxon>Euteleostomi</taxon>
        <taxon>Mammalia</taxon>
        <taxon>Eutheria</taxon>
        <taxon>Euarchontoglires</taxon>
        <taxon>Primates</taxon>
        <taxon>Haplorrhini</taxon>
        <taxon>Catarrhini</taxon>
        <taxon>Cercopithecidae</taxon>
        <taxon>Cercopithecinae</taxon>
        <taxon>Macaca</taxon>
    </lineage>
</organism>
<dbReference type="GO" id="GO:0019068">
    <property type="term" value="P:virion assembly"/>
    <property type="evidence" value="ECO:0007669"/>
    <property type="project" value="InterPro"/>
</dbReference>
<dbReference type="SUPFAM" id="SSF47943">
    <property type="entry name" value="Retrovirus capsid protein, N-terminal core domain"/>
    <property type="match status" value="1"/>
</dbReference>
<dbReference type="VEuPathDB" id="HostDB:ENSMMUG00000063428"/>
<evidence type="ECO:0000313" key="8">
    <source>
        <dbReference type="Ensembl" id="ENSMMUP00000067550.1"/>
    </source>
</evidence>
<dbReference type="PANTHER" id="PTHR33166">
    <property type="entry name" value="GAG_P30 DOMAIN-CONTAINING PROTEIN"/>
    <property type="match status" value="1"/>
</dbReference>
<evidence type="ECO:0000313" key="9">
    <source>
        <dbReference type="Proteomes" id="UP000006718"/>
    </source>
</evidence>
<dbReference type="InterPro" id="IPR008919">
    <property type="entry name" value="Retrov_capsid_N"/>
</dbReference>
<evidence type="ECO:0000256" key="3">
    <source>
        <dbReference type="ARBA" id="ARBA00022870"/>
    </source>
</evidence>
<keyword evidence="4" id="KW-0472">Membrane</keyword>
<evidence type="ECO:0000256" key="4">
    <source>
        <dbReference type="ARBA" id="ARBA00023136"/>
    </source>
</evidence>
<proteinExistence type="predicted"/>
<evidence type="ECO:0000259" key="7">
    <source>
        <dbReference type="Pfam" id="PF02093"/>
    </source>
</evidence>
<dbReference type="AlphaFoldDB" id="A0A5F7ZPK0"/>
<dbReference type="GeneTree" id="ENSGT01130000281741"/>
<dbReference type="SUPFAM" id="SSF47836">
    <property type="entry name" value="Retroviral matrix proteins"/>
    <property type="match status" value="1"/>
</dbReference>
<reference evidence="8" key="2">
    <citation type="submission" date="2019-01" db="EMBL/GenBank/DDBJ databases">
        <authorList>
            <person name="Graves T."/>
            <person name="Eichler E.E."/>
            <person name="Wilson R.K."/>
        </authorList>
    </citation>
    <scope>NUCLEOTIDE SEQUENCE [LARGE SCALE GENOMIC DNA]</scope>
    <source>
        <strain evidence="8">17573</strain>
    </source>
</reference>
<feature type="region of interest" description="Disordered" evidence="5">
    <location>
        <begin position="143"/>
        <end position="202"/>
    </location>
</feature>
<feature type="domain" description="Core shell protein Gag P30" evidence="7">
    <location>
        <begin position="230"/>
        <end position="370"/>
    </location>
</feature>
<evidence type="ECO:0000256" key="2">
    <source>
        <dbReference type="ARBA" id="ARBA00022511"/>
    </source>
</evidence>
<dbReference type="OMA" id="LMETHCA"/>
<dbReference type="InterPro" id="IPR003036">
    <property type="entry name" value="Gag_P30"/>
</dbReference>
<dbReference type="InterPro" id="IPR000840">
    <property type="entry name" value="G_retro_matrix"/>
</dbReference>
<dbReference type="InParanoid" id="A0A5F7ZPK0"/>
<sequence length="370" mass="41994">MGEAQSKPTPLGTMLKNFKKGLKGYYGVTMTPGKLRTLCEIDWPALEVGWSSEGSLGRSFVLKVWHRVTCKSGYPDQFPYIDSWLQLVLNPPQWLRGQEAAVLVAKGLLVKEGPHSTCLGMLAPKVLSDLTPEESWQEPVAAIPPPYREEGLPTPEPTAPPPPPDDHTPRPPRVDKRESEATGETPPLAAHLPPKTGIQMPLREQRHTGVDEDGHMVERRAFMYQPFTSADLLNWKNNTPSYTEKPQALIDLLQTIIQAHNRTWADCHQLLMYLFNTDERRRVLRVATKWLEEHVPTDYQNPQEYIRIQLPGTDTQWDPNEGPDMERLRWYLEALIESLKKGSQKATNVNKVSEVIQGKEESPAQFSERL</sequence>
<feature type="domain" description="Gamma-retroviral matrix protein" evidence="6">
    <location>
        <begin position="27"/>
        <end position="96"/>
    </location>
</feature>
<reference evidence="9" key="1">
    <citation type="journal article" date="2007" name="Science">
        <title>Evolutionary and biomedical insights from the rhesus macaque genome.</title>
        <authorList>
            <person name="Gibbs R.A."/>
            <person name="Rogers J."/>
            <person name="Katze M.G."/>
            <person name="Bumgarner R."/>
            <person name="Weinstock G.M."/>
            <person name="Mardis E.R."/>
            <person name="Remington K.A."/>
            <person name="Strausberg R.L."/>
            <person name="Venter J.C."/>
            <person name="Wilson R.K."/>
            <person name="Batzer M.A."/>
            <person name="Bustamante C.D."/>
            <person name="Eichler E.E."/>
            <person name="Hahn M.W."/>
            <person name="Hardison R.C."/>
            <person name="Makova K.D."/>
            <person name="Miller W."/>
            <person name="Milosavljevic A."/>
            <person name="Palermo R.E."/>
            <person name="Siepel A."/>
            <person name="Sikela J.M."/>
            <person name="Attaway T."/>
            <person name="Bell S."/>
            <person name="Bernard K.E."/>
            <person name="Buhay C.J."/>
            <person name="Chandrabose M.N."/>
            <person name="Dao M."/>
            <person name="Davis C."/>
            <person name="Delehaunty K.D."/>
            <person name="Ding Y."/>
            <person name="Dinh H.H."/>
            <person name="Dugan-Rocha S."/>
            <person name="Fulton L.A."/>
            <person name="Gabisi R.A."/>
            <person name="Garner T.T."/>
            <person name="Godfrey J."/>
            <person name="Hawes A.C."/>
            <person name="Hernandez J."/>
            <person name="Hines S."/>
            <person name="Holder M."/>
            <person name="Hume J."/>
            <person name="Jhangiani S.N."/>
            <person name="Joshi V."/>
            <person name="Khan Z.M."/>
            <person name="Kirkness E.F."/>
            <person name="Cree A."/>
            <person name="Fowler R.G."/>
            <person name="Lee S."/>
            <person name="Lewis L.R."/>
            <person name="Li Z."/>
            <person name="Liu Y.-S."/>
            <person name="Moore S.M."/>
            <person name="Muzny D."/>
            <person name="Nazareth L.V."/>
            <person name="Ngo D.N."/>
            <person name="Okwuonu G.O."/>
            <person name="Pai G."/>
            <person name="Parker D."/>
            <person name="Paul H.A."/>
            <person name="Pfannkoch C."/>
            <person name="Pohl C.S."/>
            <person name="Rogers Y.-H.C."/>
            <person name="Ruiz S.J."/>
            <person name="Sabo A."/>
            <person name="Santibanez J."/>
            <person name="Schneider B.W."/>
            <person name="Smith S.M."/>
            <person name="Sodergren E."/>
            <person name="Svatek A.F."/>
            <person name="Utterback T.R."/>
            <person name="Vattathil S."/>
            <person name="Warren W."/>
            <person name="White C.S."/>
            <person name="Chinwalla A.T."/>
            <person name="Feng Y."/>
            <person name="Halpern A.L."/>
            <person name="Hillier L.W."/>
            <person name="Huang X."/>
            <person name="Minx P."/>
            <person name="Nelson J.O."/>
            <person name="Pepin K.H."/>
            <person name="Qin X."/>
            <person name="Sutton G.G."/>
            <person name="Venter E."/>
            <person name="Walenz B.P."/>
            <person name="Wallis J.W."/>
            <person name="Worley K.C."/>
            <person name="Yang S.-P."/>
            <person name="Jones S.M."/>
            <person name="Marra M.A."/>
            <person name="Rocchi M."/>
            <person name="Schein J.E."/>
            <person name="Baertsch R."/>
            <person name="Clarke L."/>
            <person name="Csuros M."/>
            <person name="Glasscock J."/>
            <person name="Harris R.A."/>
            <person name="Havlak P."/>
            <person name="Jackson A.R."/>
            <person name="Jiang H."/>
            <person name="Liu Y."/>
            <person name="Messina D.N."/>
            <person name="Shen Y."/>
            <person name="Song H.X.-Z."/>
            <person name="Wylie T."/>
            <person name="Zhang L."/>
            <person name="Birney E."/>
            <person name="Han K."/>
            <person name="Konkel M.K."/>
            <person name="Lee J."/>
            <person name="Smit A.F.A."/>
            <person name="Ullmer B."/>
            <person name="Wang H."/>
            <person name="Xing J."/>
            <person name="Burhans R."/>
            <person name="Cheng Z."/>
            <person name="Karro J.E."/>
            <person name="Ma J."/>
            <person name="Raney B."/>
            <person name="She X."/>
            <person name="Cox M.J."/>
            <person name="Demuth J.P."/>
            <person name="Dumas L.J."/>
            <person name="Han S.-G."/>
            <person name="Hopkins J."/>
            <person name="Karimpour-Fard A."/>
            <person name="Kim Y.H."/>
            <person name="Pollack J.R."/>
            <person name="Vinar T."/>
            <person name="Addo-Quaye C."/>
            <person name="Degenhardt J."/>
            <person name="Denby A."/>
            <person name="Hubisz M.J."/>
            <person name="Indap A."/>
            <person name="Kosiol C."/>
            <person name="Lahn B.T."/>
            <person name="Lawson H.A."/>
            <person name="Marklein A."/>
            <person name="Nielsen R."/>
            <person name="Vallender E.J."/>
            <person name="Clark A.G."/>
            <person name="Ferguson B."/>
            <person name="Hernandez R.D."/>
            <person name="Hirani K."/>
            <person name="Kehrer-Sawatzki H."/>
            <person name="Kolb J."/>
            <person name="Patil S."/>
            <person name="Pu L.-L."/>
            <person name="Ren Y."/>
            <person name="Smith D.G."/>
            <person name="Wheeler D.A."/>
            <person name="Schenck I."/>
            <person name="Ball E.V."/>
            <person name="Chen R."/>
            <person name="Cooper D.N."/>
            <person name="Giardine B."/>
            <person name="Hsu F."/>
            <person name="Kent W.J."/>
            <person name="Lesk A."/>
            <person name="Nelson D.L."/>
            <person name="O'brien W.E."/>
            <person name="Pruefer K."/>
            <person name="Stenson P.D."/>
            <person name="Wallace J.C."/>
            <person name="Ke H."/>
            <person name="Liu X.-M."/>
            <person name="Wang P."/>
            <person name="Xiang A.P."/>
            <person name="Yang F."/>
            <person name="Barber G.P."/>
            <person name="Haussler D."/>
            <person name="Karolchik D."/>
            <person name="Kern A.D."/>
            <person name="Kuhn R.M."/>
            <person name="Smith K.E."/>
            <person name="Zwieg A.S."/>
        </authorList>
    </citation>
    <scope>NUCLEOTIDE SEQUENCE [LARGE SCALE GENOMIC DNA]</scope>
    <source>
        <strain evidence="9">17573</strain>
    </source>
</reference>
<dbReference type="Gene3D" id="1.10.375.10">
    <property type="entry name" value="Human Immunodeficiency Virus Type 1 Capsid Protein"/>
    <property type="match status" value="1"/>
</dbReference>
<dbReference type="Pfam" id="PF01140">
    <property type="entry name" value="Gag_MA"/>
    <property type="match status" value="1"/>
</dbReference>